<evidence type="ECO:0000313" key="3">
    <source>
        <dbReference type="Proteomes" id="UP000483820"/>
    </source>
</evidence>
<dbReference type="GeneID" id="78776936"/>
<gene>
    <name evidence="2" type="ORF">GCK72_020501</name>
</gene>
<dbReference type="RefSeq" id="XP_053582529.1">
    <property type="nucleotide sequence ID" value="XM_053733616.1"/>
</dbReference>
<comment type="caution">
    <text evidence="2">The sequence shown here is derived from an EMBL/GenBank/DDBJ whole genome shotgun (WGS) entry which is preliminary data.</text>
</comment>
<accession>A0A6A5GGQ5</accession>
<name>A0A6A5GGQ5_CAERE</name>
<reference evidence="2 3" key="1">
    <citation type="submission" date="2019-12" db="EMBL/GenBank/DDBJ databases">
        <title>Chromosome-level assembly of the Caenorhabditis remanei genome.</title>
        <authorList>
            <person name="Teterina A.A."/>
            <person name="Willis J.H."/>
            <person name="Phillips P.C."/>
        </authorList>
    </citation>
    <scope>NUCLEOTIDE SEQUENCE [LARGE SCALE GENOMIC DNA]</scope>
    <source>
        <strain evidence="2 3">PX506</strain>
        <tissue evidence="2">Whole organism</tissue>
    </source>
</reference>
<dbReference type="Proteomes" id="UP000483820">
    <property type="component" value="Chromosome V"/>
</dbReference>
<organism evidence="2 3">
    <name type="scientific">Caenorhabditis remanei</name>
    <name type="common">Caenorhabditis vulgaris</name>
    <dbReference type="NCBI Taxonomy" id="31234"/>
    <lineage>
        <taxon>Eukaryota</taxon>
        <taxon>Metazoa</taxon>
        <taxon>Ecdysozoa</taxon>
        <taxon>Nematoda</taxon>
        <taxon>Chromadorea</taxon>
        <taxon>Rhabditida</taxon>
        <taxon>Rhabditina</taxon>
        <taxon>Rhabditomorpha</taxon>
        <taxon>Rhabditoidea</taxon>
        <taxon>Rhabditidae</taxon>
        <taxon>Peloderinae</taxon>
        <taxon>Caenorhabditis</taxon>
    </lineage>
</organism>
<protein>
    <submittedName>
        <fullName evidence="2">Uncharacterized protein</fullName>
    </submittedName>
</protein>
<dbReference type="KEGG" id="crq:GCK72_020501"/>
<evidence type="ECO:0000313" key="2">
    <source>
        <dbReference type="EMBL" id="KAF1753944.1"/>
    </source>
</evidence>
<dbReference type="CTD" id="78776936"/>
<proteinExistence type="predicted"/>
<dbReference type="AlphaFoldDB" id="A0A6A5GGQ5"/>
<feature type="region of interest" description="Disordered" evidence="1">
    <location>
        <begin position="58"/>
        <end position="78"/>
    </location>
</feature>
<sequence>MVDEGDGPSKKRKAAPSDKEETLIATVKKVLFSVEAIEFFKRVFNISEFHQAMKSFRDAQIKKRPQPKTATNEDPAEVKERNRSVVIINVPESRSKFEHEKNLADLSHVQMLFRYLDVGCSPMAVYRLGRPRDDGRSRLLKVIMPCSQSQRAILSKAKTLRSFVTAPHPPVFIRKSLSREELEKQRLERALKFPRSDPISVDVEMQPAASALLRKSIDQTEKKTKTNEIIFS</sequence>
<evidence type="ECO:0000256" key="1">
    <source>
        <dbReference type="SAM" id="MobiDB-lite"/>
    </source>
</evidence>
<dbReference type="EMBL" id="WUAV01000005">
    <property type="protein sequence ID" value="KAF1753944.1"/>
    <property type="molecule type" value="Genomic_DNA"/>
</dbReference>